<dbReference type="PRINTS" id="PR00452">
    <property type="entry name" value="SH3DOMAIN"/>
</dbReference>
<evidence type="ECO:0000256" key="7">
    <source>
        <dbReference type="ARBA" id="ARBA00022837"/>
    </source>
</evidence>
<dbReference type="Pfam" id="PF00018">
    <property type="entry name" value="SH3_1"/>
    <property type="match status" value="1"/>
</dbReference>
<dbReference type="Gene3D" id="2.60.40.150">
    <property type="entry name" value="C2 domain"/>
    <property type="match status" value="1"/>
</dbReference>
<dbReference type="PROSITE" id="PS50002">
    <property type="entry name" value="SH3"/>
    <property type="match status" value="1"/>
</dbReference>
<dbReference type="PRINTS" id="PR00390">
    <property type="entry name" value="PHPHLIPASEC"/>
</dbReference>
<evidence type="ECO:0000256" key="15">
    <source>
        <dbReference type="SAM" id="Coils"/>
    </source>
</evidence>
<feature type="domain" description="C2" evidence="20">
    <location>
        <begin position="1033"/>
        <end position="1155"/>
    </location>
</feature>
<evidence type="ECO:0000256" key="12">
    <source>
        <dbReference type="PROSITE-ProRule" id="PRU00191"/>
    </source>
</evidence>
<dbReference type="SUPFAM" id="SSF47473">
    <property type="entry name" value="EF-hand"/>
    <property type="match status" value="1"/>
</dbReference>
<feature type="region of interest" description="Disordered" evidence="16">
    <location>
        <begin position="1237"/>
        <end position="1271"/>
    </location>
</feature>
<dbReference type="InterPro" id="IPR001192">
    <property type="entry name" value="PI-PLC_fam"/>
</dbReference>
<evidence type="ECO:0000256" key="8">
    <source>
        <dbReference type="ARBA" id="ARBA00022963"/>
    </source>
</evidence>
<dbReference type="InterPro" id="IPR000980">
    <property type="entry name" value="SH2"/>
</dbReference>
<dbReference type="PANTHER" id="PTHR10336">
    <property type="entry name" value="PHOSPHOINOSITIDE-SPECIFIC PHOSPHOLIPASE C FAMILY PROTEIN"/>
    <property type="match status" value="1"/>
</dbReference>
<dbReference type="Gene3D" id="2.30.30.40">
    <property type="entry name" value="SH3 Domains"/>
    <property type="match status" value="1"/>
</dbReference>
<dbReference type="FunFam" id="3.30.505.10:FF:000011">
    <property type="entry name" value="1-phosphatidylinositol 4,5-bisphosphate phosphodiesterase gamma"/>
    <property type="match status" value="1"/>
</dbReference>
<dbReference type="InterPro" id="IPR036028">
    <property type="entry name" value="SH3-like_dom_sf"/>
</dbReference>
<dbReference type="PROSITE" id="PS50001">
    <property type="entry name" value="SH2"/>
    <property type="match status" value="2"/>
</dbReference>
<dbReference type="PANTHER" id="PTHR10336:SF159">
    <property type="entry name" value="1-PHOSPHATIDYLINOSITOL 4,5-BISPHOSPHATE PHOSPHODIESTERASE GAMMA"/>
    <property type="match status" value="1"/>
</dbReference>
<protein>
    <recommendedName>
        <fullName evidence="2 14">Phosphoinositide phospholipase C</fullName>
        <ecNumber evidence="2 14">3.1.4.11</ecNumber>
    </recommendedName>
</protein>
<evidence type="ECO:0000256" key="10">
    <source>
        <dbReference type="ARBA" id="ARBA00023098"/>
    </source>
</evidence>
<dbReference type="InterPro" id="IPR001711">
    <property type="entry name" value="PLipase_C_Pinositol-sp_Y"/>
</dbReference>
<keyword evidence="8 14" id="KW-0442">Lipid degradation</keyword>
<dbReference type="InterPro" id="IPR001849">
    <property type="entry name" value="PH_domain"/>
</dbReference>
<dbReference type="STRING" id="947166.A0A1D1VVI6"/>
<dbReference type="Pfam" id="PF00168">
    <property type="entry name" value="C2"/>
    <property type="match status" value="1"/>
</dbReference>
<evidence type="ECO:0000259" key="19">
    <source>
        <dbReference type="PROSITE" id="PS50003"/>
    </source>
</evidence>
<proteinExistence type="predicted"/>
<evidence type="ECO:0000313" key="23">
    <source>
        <dbReference type="Proteomes" id="UP000186922"/>
    </source>
</evidence>
<dbReference type="Pfam" id="PF00388">
    <property type="entry name" value="PI-PLC-X"/>
    <property type="match status" value="1"/>
</dbReference>
<dbReference type="InterPro" id="IPR000008">
    <property type="entry name" value="C2_dom"/>
</dbReference>
<evidence type="ECO:0000256" key="16">
    <source>
        <dbReference type="SAM" id="MobiDB-lite"/>
    </source>
</evidence>
<keyword evidence="23" id="KW-1185">Reference proteome</keyword>
<evidence type="ECO:0000256" key="3">
    <source>
        <dbReference type="ARBA" id="ARBA00022443"/>
    </source>
</evidence>
<dbReference type="SUPFAM" id="SSF50729">
    <property type="entry name" value="PH domain-like"/>
    <property type="match status" value="1"/>
</dbReference>
<keyword evidence="4" id="KW-0597">Phosphoprotein</keyword>
<dbReference type="PROSITE" id="PS50007">
    <property type="entry name" value="PIPLC_X_DOMAIN"/>
    <property type="match status" value="1"/>
</dbReference>
<dbReference type="SMART" id="SM00252">
    <property type="entry name" value="SH2"/>
    <property type="match status" value="2"/>
</dbReference>
<dbReference type="GO" id="GO:0032587">
    <property type="term" value="C:ruffle membrane"/>
    <property type="evidence" value="ECO:0007669"/>
    <property type="project" value="TreeGrafter"/>
</dbReference>
<evidence type="ECO:0000256" key="14">
    <source>
        <dbReference type="RuleBase" id="RU361133"/>
    </source>
</evidence>
<evidence type="ECO:0000256" key="11">
    <source>
        <dbReference type="ARBA" id="ARBA00023224"/>
    </source>
</evidence>
<evidence type="ECO:0000256" key="9">
    <source>
        <dbReference type="ARBA" id="ARBA00022999"/>
    </source>
</evidence>
<feature type="region of interest" description="Disordered" evidence="16">
    <location>
        <begin position="497"/>
        <end position="518"/>
    </location>
</feature>
<dbReference type="EC" id="3.1.4.11" evidence="2 14"/>
<keyword evidence="3 13" id="KW-0728">SH3 domain</keyword>
<dbReference type="PROSITE" id="PS50003">
    <property type="entry name" value="PH_DOMAIN"/>
    <property type="match status" value="1"/>
</dbReference>
<gene>
    <name evidence="22" type="primary">RvY_15239</name>
    <name evidence="22" type="synonym">RvY_15239.1</name>
    <name evidence="22" type="ORF">RvY_15239-1</name>
</gene>
<evidence type="ECO:0000256" key="13">
    <source>
        <dbReference type="PROSITE-ProRule" id="PRU00192"/>
    </source>
</evidence>
<dbReference type="GO" id="GO:0016042">
    <property type="term" value="P:lipid catabolic process"/>
    <property type="evidence" value="ECO:0007669"/>
    <property type="project" value="UniProtKB-KW"/>
</dbReference>
<dbReference type="SUPFAM" id="SSF51695">
    <property type="entry name" value="PLC-like phosphodiesterases"/>
    <property type="match status" value="1"/>
</dbReference>
<keyword evidence="6 14" id="KW-0378">Hydrolase</keyword>
<dbReference type="PROSITE" id="PS50008">
    <property type="entry name" value="PIPLC_Y_DOMAIN"/>
    <property type="match status" value="1"/>
</dbReference>
<dbReference type="GO" id="GO:0048015">
    <property type="term" value="P:phosphatidylinositol-mediated signaling"/>
    <property type="evidence" value="ECO:0007669"/>
    <property type="project" value="TreeGrafter"/>
</dbReference>
<dbReference type="CDD" id="cd08592">
    <property type="entry name" value="PI-PLCc_gamma"/>
    <property type="match status" value="1"/>
</dbReference>
<dbReference type="SUPFAM" id="SSF55550">
    <property type="entry name" value="SH2 domain"/>
    <property type="match status" value="2"/>
</dbReference>
<dbReference type="SMART" id="SM00326">
    <property type="entry name" value="SH3"/>
    <property type="match status" value="1"/>
</dbReference>
<dbReference type="EMBL" id="BDGG01000011">
    <property type="protein sequence ID" value="GAV05051.1"/>
    <property type="molecule type" value="Genomic_DNA"/>
</dbReference>
<dbReference type="GO" id="GO:0004435">
    <property type="term" value="F:phosphatidylinositol-4,5-bisphosphate phospholipase C activity"/>
    <property type="evidence" value="ECO:0007669"/>
    <property type="project" value="UniProtKB-EC"/>
</dbReference>
<name>A0A1D1VVI6_RAMVA</name>
<comment type="catalytic activity">
    <reaction evidence="14">
        <text>a 1,2-diacyl-sn-glycero-3-phospho-(1D-myo-inositol-4,5-bisphosphate) + H2O = 1D-myo-inositol 1,4,5-trisphosphate + a 1,2-diacyl-sn-glycerol + H(+)</text>
        <dbReference type="Rhea" id="RHEA:33179"/>
        <dbReference type="ChEBI" id="CHEBI:15377"/>
        <dbReference type="ChEBI" id="CHEBI:15378"/>
        <dbReference type="ChEBI" id="CHEBI:17815"/>
        <dbReference type="ChEBI" id="CHEBI:58456"/>
        <dbReference type="ChEBI" id="CHEBI:203600"/>
        <dbReference type="EC" id="3.1.4.11"/>
    </reaction>
</comment>
<feature type="domain" description="PI-PLC Y-box" evidence="21">
    <location>
        <begin position="936"/>
        <end position="1031"/>
    </location>
</feature>
<dbReference type="InterPro" id="IPR001452">
    <property type="entry name" value="SH3_domain"/>
</dbReference>
<evidence type="ECO:0000256" key="5">
    <source>
        <dbReference type="ARBA" id="ARBA00022737"/>
    </source>
</evidence>
<dbReference type="Pfam" id="PF00017">
    <property type="entry name" value="SH2"/>
    <property type="match status" value="2"/>
</dbReference>
<dbReference type="SMART" id="SM00233">
    <property type="entry name" value="PH"/>
    <property type="match status" value="2"/>
</dbReference>
<dbReference type="GO" id="GO:0051209">
    <property type="term" value="P:release of sequestered calcium ion into cytosol"/>
    <property type="evidence" value="ECO:0007669"/>
    <property type="project" value="TreeGrafter"/>
</dbReference>
<dbReference type="GO" id="GO:0010634">
    <property type="term" value="P:positive regulation of epithelial cell migration"/>
    <property type="evidence" value="ECO:0007669"/>
    <property type="project" value="TreeGrafter"/>
</dbReference>
<dbReference type="InterPro" id="IPR000909">
    <property type="entry name" value="PLipase_C_PInositol-sp_X_dom"/>
</dbReference>
<dbReference type="InterPro" id="IPR057061">
    <property type="entry name" value="PLCG_EF-hand_2"/>
</dbReference>
<dbReference type="InterPro" id="IPR011992">
    <property type="entry name" value="EF-hand-dom_pair"/>
</dbReference>
<dbReference type="SMART" id="SM00148">
    <property type="entry name" value="PLCXc"/>
    <property type="match status" value="1"/>
</dbReference>
<dbReference type="Pfam" id="PF23583">
    <property type="entry name" value="EF_HAND_2_PLCG"/>
    <property type="match status" value="1"/>
</dbReference>
<dbReference type="SMART" id="SM00239">
    <property type="entry name" value="C2"/>
    <property type="match status" value="1"/>
</dbReference>
<dbReference type="Gene3D" id="3.30.505.10">
    <property type="entry name" value="SH2 domain"/>
    <property type="match status" value="2"/>
</dbReference>
<feature type="domain" description="SH2" evidence="17">
    <location>
        <begin position="528"/>
        <end position="630"/>
    </location>
</feature>
<evidence type="ECO:0000256" key="4">
    <source>
        <dbReference type="ARBA" id="ARBA00022553"/>
    </source>
</evidence>
<comment type="caution">
    <text evidence="22">The sequence shown here is derived from an EMBL/GenBank/DDBJ whole genome shotgun (WGS) entry which is preliminary data.</text>
</comment>
<feature type="compositionally biased region" description="Polar residues" evidence="16">
    <location>
        <begin position="1257"/>
        <end position="1271"/>
    </location>
</feature>
<evidence type="ECO:0000256" key="1">
    <source>
        <dbReference type="ARBA" id="ARBA00001913"/>
    </source>
</evidence>
<dbReference type="SMART" id="SM00149">
    <property type="entry name" value="PLCYc"/>
    <property type="match status" value="1"/>
</dbReference>
<evidence type="ECO:0000259" key="18">
    <source>
        <dbReference type="PROSITE" id="PS50002"/>
    </source>
</evidence>
<evidence type="ECO:0000256" key="2">
    <source>
        <dbReference type="ARBA" id="ARBA00012368"/>
    </source>
</evidence>
<feature type="domain" description="PH" evidence="19">
    <location>
        <begin position="858"/>
        <end position="892"/>
    </location>
</feature>
<dbReference type="AlphaFoldDB" id="A0A1D1VVI6"/>
<dbReference type="FunFam" id="3.30.505.10:FF:000009">
    <property type="entry name" value="1-phosphatidylinositol 4,5-bisphosphate phosphodiesterase gamma"/>
    <property type="match status" value="1"/>
</dbReference>
<dbReference type="InterPro" id="IPR035024">
    <property type="entry name" value="PLC-gamma_N-SH2"/>
</dbReference>
<organism evidence="22 23">
    <name type="scientific">Ramazzottius varieornatus</name>
    <name type="common">Water bear</name>
    <name type="synonym">Tardigrade</name>
    <dbReference type="NCBI Taxonomy" id="947166"/>
    <lineage>
        <taxon>Eukaryota</taxon>
        <taxon>Metazoa</taxon>
        <taxon>Ecdysozoa</taxon>
        <taxon>Tardigrada</taxon>
        <taxon>Eutardigrada</taxon>
        <taxon>Parachela</taxon>
        <taxon>Hypsibioidea</taxon>
        <taxon>Ramazzottiidae</taxon>
        <taxon>Ramazzottius</taxon>
    </lineage>
</organism>
<dbReference type="FunFam" id="2.30.30.40:FF:000119">
    <property type="entry name" value="1-phosphatidylinositol 4,5-bisphosphate phosphodiesterase gamma"/>
    <property type="match status" value="1"/>
</dbReference>
<dbReference type="Pfam" id="PF00169">
    <property type="entry name" value="PH"/>
    <property type="match status" value="1"/>
</dbReference>
<dbReference type="CDD" id="cd10341">
    <property type="entry name" value="SH2_N-SH2_PLC_gamma_like"/>
    <property type="match status" value="1"/>
</dbReference>
<evidence type="ECO:0000259" key="17">
    <source>
        <dbReference type="PROSITE" id="PS50001"/>
    </source>
</evidence>
<evidence type="ECO:0000313" key="22">
    <source>
        <dbReference type="EMBL" id="GAV05051.1"/>
    </source>
</evidence>
<evidence type="ECO:0000259" key="20">
    <source>
        <dbReference type="PROSITE" id="PS50004"/>
    </source>
</evidence>
<dbReference type="CDD" id="cd00275">
    <property type="entry name" value="C2_PLC_like"/>
    <property type="match status" value="1"/>
</dbReference>
<dbReference type="OrthoDB" id="269822at2759"/>
<dbReference type="Pfam" id="PF00387">
    <property type="entry name" value="PI-PLC-Y"/>
    <property type="match status" value="1"/>
</dbReference>
<feature type="domain" description="SH2" evidence="17">
    <location>
        <begin position="641"/>
        <end position="730"/>
    </location>
</feature>
<keyword evidence="10 14" id="KW-0443">Lipid metabolism</keyword>
<dbReference type="GO" id="GO:0046488">
    <property type="term" value="P:phosphatidylinositol metabolic process"/>
    <property type="evidence" value="ECO:0007669"/>
    <property type="project" value="TreeGrafter"/>
</dbReference>
<dbReference type="Gene3D" id="3.20.20.190">
    <property type="entry name" value="Phosphatidylinositol (PI) phosphodiesterase"/>
    <property type="match status" value="2"/>
</dbReference>
<dbReference type="InterPro" id="IPR036860">
    <property type="entry name" value="SH2_dom_sf"/>
</dbReference>
<dbReference type="InterPro" id="IPR035892">
    <property type="entry name" value="C2_domain_sf"/>
</dbReference>
<dbReference type="PRINTS" id="PR00401">
    <property type="entry name" value="SH2DOMAIN"/>
</dbReference>
<keyword evidence="9 12" id="KW-0727">SH2 domain</keyword>
<keyword evidence="15" id="KW-0175">Coiled coil</keyword>
<dbReference type="PROSITE" id="PS50004">
    <property type="entry name" value="C2"/>
    <property type="match status" value="1"/>
</dbReference>
<evidence type="ECO:0000259" key="21">
    <source>
        <dbReference type="PROSITE" id="PS50008"/>
    </source>
</evidence>
<keyword evidence="7" id="KW-0106">Calcium</keyword>
<dbReference type="InterPro" id="IPR017946">
    <property type="entry name" value="PLC-like_Pdiesterase_TIM-brl"/>
</dbReference>
<dbReference type="CDD" id="cd11825">
    <property type="entry name" value="SH3_PLCgamma"/>
    <property type="match status" value="1"/>
</dbReference>
<keyword evidence="5" id="KW-0677">Repeat</keyword>
<comment type="cofactor">
    <cofactor evidence="1">
        <name>Ca(2+)</name>
        <dbReference type="ChEBI" id="CHEBI:29108"/>
    </cofactor>
</comment>
<feature type="coiled-coil region" evidence="15">
    <location>
        <begin position="1172"/>
        <end position="1206"/>
    </location>
</feature>
<keyword evidence="11" id="KW-0807">Transducer</keyword>
<dbReference type="SUPFAM" id="SSF50044">
    <property type="entry name" value="SH3-domain"/>
    <property type="match status" value="1"/>
</dbReference>
<dbReference type="Gene3D" id="2.30.29.30">
    <property type="entry name" value="Pleckstrin-homology domain (PH domain)/Phosphotyrosine-binding domain (PTB)"/>
    <property type="match status" value="1"/>
</dbReference>
<sequence length="1271" mass="147102">MEQQLHPLSTAGSTLTRFYIKRKPDRRQFFLRLETGQLIWTVPGKRQIEGLVDIRIIKEVRRDKNSKEFEKWPDEARKYERTHCIVIHYGQEFRLGTISCVVDSEDVAKKWVEALLFLVKSLPAHSYVQQVSRWLRKEFHEREHRTAIVLNELKTILYRVNCKIPVTRLKELFQEHDSSFRGEIGYADLQTIYLQLVQADQIFQETFAIYSRNKKYFTTKELQAFVQGQDDKWARDESSMVEFARGFQFDSKRESPDCLLAIPEFMGYVFSKQNSIWDFQHDKVNQDMDQPMTHYWIASSHNTYLTGNALTSDSSVEAYSRCLRMGSRCIELDTWDGPDDMPWIYHGHTLTSKIRFIDVVECIRDHAFATSDYPVILSIEDHCSLPQQRRMAHLFQKILGDMLVTVPVDKNETKMPSPIQLKRKIIIKHKRLPPGLETMEVRTPLNADESMREREASDISLHKNGVMYLEDAINHEWVPYYFVLSATKLCYMLKPEENENTPSESESTDSEMPVKPRGSDDLHYAEKWFHGKLINGRKRAEELLTQYENLGDGTFLVRESDTFVGDYSLSFLRAGVVHHVRIHSKADENYKHKFYLVERKMFDNLYDLITYYRSAPLRSAKFEIILKEPVPQPEAHKDKEWFHENLSRTDAEDMLRKVNQDGAFLVRESGTKEGEFVISFRGESQIKHCRISRDGRLFVLSSALFETLVDLIDYYEKTPLYRKVKLKRPVTTALIKEIGSSFQDDDMADGATEYMNLSKTVRALYDYKAHLPDELTFLKGAIITNVLQQDGGWWRGDCNGKKEGWFPANYVEDCQSNDSRRNSISNESALFGAEQLGSFELVGCSVQQVPSTFNNLATFRIQTMTSPNPVEIACDSEEEMKSWMEAIRECVRVTDEFSKKEDMYERTENCAKELSKLIVYCISGTPFRPTAPDLDFHKMSSFSELKVEKWVNRDLDHYKTFLKYNQTCFSRIYPMGKRVNSSNYDPFRMWNCGSQMVALNYQTPDAPMHFNQGRFLQNGQCGYVLQPAFMRAEGYDPYDATTLKGVVKPILLSITIIAGRHFVKPGKGIASPFVEVEVAGAEYDCNKYKTETVQENGFNPVWNETCDFDIHNPDLALLRFTVHDIDIFGDPNFLGQATYPVKCIREGFRSVPLKNGYSEDLELAALLVKVTVKEIKNEDSELYQDIQELRHKSRELSRQIEEAEQMGERRVVPELTGKLQEAQELLLKKNYERQARPNMAAAQTASQKAKRPVKKVTSGSSIASFTNGMKM</sequence>
<dbReference type="InterPro" id="IPR011993">
    <property type="entry name" value="PH-like_dom_sf"/>
</dbReference>
<reference evidence="22 23" key="1">
    <citation type="journal article" date="2016" name="Nat. Commun.">
        <title>Extremotolerant tardigrade genome and improved radiotolerance of human cultured cells by tardigrade-unique protein.</title>
        <authorList>
            <person name="Hashimoto T."/>
            <person name="Horikawa D.D."/>
            <person name="Saito Y."/>
            <person name="Kuwahara H."/>
            <person name="Kozuka-Hata H."/>
            <person name="Shin-I T."/>
            <person name="Minakuchi Y."/>
            <person name="Ohishi K."/>
            <person name="Motoyama A."/>
            <person name="Aizu T."/>
            <person name="Enomoto A."/>
            <person name="Kondo K."/>
            <person name="Tanaka S."/>
            <person name="Hara Y."/>
            <person name="Koshikawa S."/>
            <person name="Sagara H."/>
            <person name="Miura T."/>
            <person name="Yokobori S."/>
            <person name="Miyagawa K."/>
            <person name="Suzuki Y."/>
            <person name="Kubo T."/>
            <person name="Oyama M."/>
            <person name="Kohara Y."/>
            <person name="Fujiyama A."/>
            <person name="Arakawa K."/>
            <person name="Katayama T."/>
            <person name="Toyoda A."/>
            <person name="Kunieda T."/>
        </authorList>
    </citation>
    <scope>NUCLEOTIDE SEQUENCE [LARGE SCALE GENOMIC DNA]</scope>
    <source>
        <strain evidence="22 23">YOKOZUNA-1</strain>
    </source>
</reference>
<dbReference type="SUPFAM" id="SSF49562">
    <property type="entry name" value="C2 domain (Calcium/lipid-binding domain, CaLB)"/>
    <property type="match status" value="1"/>
</dbReference>
<accession>A0A1D1VVI6</accession>
<evidence type="ECO:0000256" key="6">
    <source>
        <dbReference type="ARBA" id="ARBA00022801"/>
    </source>
</evidence>
<dbReference type="Proteomes" id="UP000186922">
    <property type="component" value="Unassembled WGS sequence"/>
</dbReference>
<feature type="domain" description="SH3" evidence="18">
    <location>
        <begin position="756"/>
        <end position="816"/>
    </location>
</feature>